<feature type="compositionally biased region" description="Basic and acidic residues" evidence="1">
    <location>
        <begin position="123"/>
        <end position="137"/>
    </location>
</feature>
<organism evidence="2 3">
    <name type="scientific">Rhodotorula diobovata</name>
    <dbReference type="NCBI Taxonomy" id="5288"/>
    <lineage>
        <taxon>Eukaryota</taxon>
        <taxon>Fungi</taxon>
        <taxon>Dikarya</taxon>
        <taxon>Basidiomycota</taxon>
        <taxon>Pucciniomycotina</taxon>
        <taxon>Microbotryomycetes</taxon>
        <taxon>Sporidiobolales</taxon>
        <taxon>Sporidiobolaceae</taxon>
        <taxon>Rhodotorula</taxon>
    </lineage>
</organism>
<evidence type="ECO:0008006" key="4">
    <source>
        <dbReference type="Google" id="ProtNLM"/>
    </source>
</evidence>
<evidence type="ECO:0000313" key="2">
    <source>
        <dbReference type="EMBL" id="TNY17621.1"/>
    </source>
</evidence>
<dbReference type="EMBL" id="SOZI01000187">
    <property type="protein sequence ID" value="TNY17621.1"/>
    <property type="molecule type" value="Genomic_DNA"/>
</dbReference>
<keyword evidence="3" id="KW-1185">Reference proteome</keyword>
<name>A0A5C5FP78_9BASI</name>
<sequence>MVEGRKIAPLGSARSRRRSRPRYLDKLPPEVLIQIFDDAELTLDQVVLSRRLLPLALETLYRNVQLYSSAQLVLFAASIRAQPHLATVVKVFGSGRDGPVADSDEDPDEESDDEDSVDSEGNCETREEETSSCHSAEDDGVSENTDDEERGASTAGHVALLCGMGELSLNEGEYRTSSPLCALADSAATAAPYEPERLQADAALLRDLLRRLTLVEALLLFGRPRLRALLDSPFLREGRLDRVKTITLSHVAGDWDGLGDEETCHLLQLLPSLEHVVFFHNGFLMPFASDKEDPRSRLEPHSWALTSFHLSDWTYIGPEIKHLFAALKPGFVALEIQALGCHNGFARHMTLLPGTVEVVDLKFGIRCWTYDGGPLPSFDTVFTPAQFPSLTHLRLGGPLLSPSAIPSLGDLPSLRGLVLEHHVPLSGQALLDLLAKQPLRIEFVGLQICACVVTTDDDPNPRAKPRPRWHAEFGKAEAREVWRAAKRAGVRICGSLPCALKKCDRADGHLCWRA</sequence>
<feature type="compositionally biased region" description="Acidic residues" evidence="1">
    <location>
        <begin position="138"/>
        <end position="149"/>
    </location>
</feature>
<dbReference type="SUPFAM" id="SSF52047">
    <property type="entry name" value="RNI-like"/>
    <property type="match status" value="1"/>
</dbReference>
<reference evidence="2 3" key="1">
    <citation type="submission" date="2019-03" db="EMBL/GenBank/DDBJ databases">
        <title>Rhodosporidium diobovatum UCD-FST 08-225 genome sequencing, assembly, and annotation.</title>
        <authorList>
            <person name="Fakankun I.U."/>
            <person name="Fristensky B."/>
            <person name="Levin D.B."/>
        </authorList>
    </citation>
    <scope>NUCLEOTIDE SEQUENCE [LARGE SCALE GENOMIC DNA]</scope>
    <source>
        <strain evidence="2 3">UCD-FST 08-225</strain>
    </source>
</reference>
<proteinExistence type="predicted"/>
<evidence type="ECO:0000313" key="3">
    <source>
        <dbReference type="Proteomes" id="UP000311382"/>
    </source>
</evidence>
<feature type="region of interest" description="Disordered" evidence="1">
    <location>
        <begin position="93"/>
        <end position="152"/>
    </location>
</feature>
<comment type="caution">
    <text evidence="2">The sequence shown here is derived from an EMBL/GenBank/DDBJ whole genome shotgun (WGS) entry which is preliminary data.</text>
</comment>
<dbReference type="OrthoDB" id="2520173at2759"/>
<dbReference type="AlphaFoldDB" id="A0A5C5FP78"/>
<gene>
    <name evidence="2" type="ORF">DMC30DRAFT_405330</name>
</gene>
<protein>
    <recommendedName>
        <fullName evidence="4">Proteophosphoglycan ppg4</fullName>
    </recommendedName>
</protein>
<evidence type="ECO:0000256" key="1">
    <source>
        <dbReference type="SAM" id="MobiDB-lite"/>
    </source>
</evidence>
<dbReference type="Proteomes" id="UP000311382">
    <property type="component" value="Unassembled WGS sequence"/>
</dbReference>
<feature type="region of interest" description="Disordered" evidence="1">
    <location>
        <begin position="1"/>
        <end position="21"/>
    </location>
</feature>
<accession>A0A5C5FP78</accession>
<feature type="compositionally biased region" description="Acidic residues" evidence="1">
    <location>
        <begin position="102"/>
        <end position="118"/>
    </location>
</feature>